<name>A0A975NKF4_9BRAD</name>
<dbReference type="EMBL" id="CP076135">
    <property type="protein sequence ID" value="QWG16460.1"/>
    <property type="molecule type" value="Genomic_DNA"/>
</dbReference>
<evidence type="ECO:0000313" key="2">
    <source>
        <dbReference type="Proteomes" id="UP000680805"/>
    </source>
</evidence>
<protein>
    <submittedName>
        <fullName evidence="1">Uncharacterized protein</fullName>
    </submittedName>
</protein>
<organism evidence="1 2">
    <name type="scientific">Bradyrhizobium sediminis</name>
    <dbReference type="NCBI Taxonomy" id="2840469"/>
    <lineage>
        <taxon>Bacteria</taxon>
        <taxon>Pseudomonadati</taxon>
        <taxon>Pseudomonadota</taxon>
        <taxon>Alphaproteobacteria</taxon>
        <taxon>Hyphomicrobiales</taxon>
        <taxon>Nitrobacteraceae</taxon>
        <taxon>Bradyrhizobium</taxon>
    </lineage>
</organism>
<proteinExistence type="predicted"/>
<accession>A0A975NKF4</accession>
<dbReference type="AlphaFoldDB" id="A0A975NKF4"/>
<sequence length="51" mass="5404">MTPHTQDKLRPVAVALLDLPQTLLETFPEGVADAAGNFTRGASAGLRENVN</sequence>
<reference evidence="1" key="1">
    <citation type="submission" date="2021-06" db="EMBL/GenBank/DDBJ databases">
        <title>Bradyrhizobium sp. S2-11-2 Genome sequencing.</title>
        <authorList>
            <person name="Jin L."/>
        </authorList>
    </citation>
    <scope>NUCLEOTIDE SEQUENCE</scope>
    <source>
        <strain evidence="1">S2-11-2</strain>
    </source>
</reference>
<dbReference type="Proteomes" id="UP000680805">
    <property type="component" value="Chromosome"/>
</dbReference>
<dbReference type="RefSeq" id="WP_215612170.1">
    <property type="nucleotide sequence ID" value="NZ_CP076135.1"/>
</dbReference>
<evidence type="ECO:0000313" key="1">
    <source>
        <dbReference type="EMBL" id="QWG16460.1"/>
    </source>
</evidence>
<gene>
    <name evidence="1" type="ORF">KMZ68_15760</name>
</gene>
<dbReference type="KEGG" id="bsei:KMZ68_15760"/>